<reference evidence="21 22" key="1">
    <citation type="submission" date="2020-02" db="EMBL/GenBank/DDBJ databases">
        <title>Relaxed selection underlies rapid genomic changes in the transitions from sociality to social parasitism in ants.</title>
        <authorList>
            <person name="Bi X."/>
        </authorList>
    </citation>
    <scope>NUCLEOTIDE SEQUENCE [LARGE SCALE GENOMIC DNA]</scope>
    <source>
        <strain evidence="21">BGI-DK2014b</strain>
        <tissue evidence="21">Whole body</tissue>
    </source>
</reference>
<dbReference type="PANTHER" id="PTHR24068">
    <property type="entry name" value="UBIQUITIN-CONJUGATING ENZYME E2"/>
    <property type="match status" value="1"/>
</dbReference>
<feature type="non-terminal residue" evidence="21">
    <location>
        <position position="188"/>
    </location>
</feature>
<dbReference type="OrthoDB" id="269518at2759"/>
<comment type="subunit">
    <text evidence="10">Interacts with MAEA and WDR26, components of the CTLH complex that contains GID4, RANBP9 and/or RANBP10, MKLN1, MAEA, RMND5A (or alternatively its paralog RMND5B), GID8, ARMC8, WDR26 and YPEL5.</text>
</comment>
<evidence type="ECO:0000256" key="6">
    <source>
        <dbReference type="ARBA" id="ARBA00022990"/>
    </source>
</evidence>
<dbReference type="SMART" id="SM00212">
    <property type="entry name" value="UBCc"/>
    <property type="match status" value="1"/>
</dbReference>
<keyword evidence="19" id="KW-0812">Transmembrane</keyword>
<keyword evidence="3 17" id="KW-0833">Ubl conjugation pathway</keyword>
<evidence type="ECO:0000256" key="3">
    <source>
        <dbReference type="ARBA" id="ARBA00022786"/>
    </source>
</evidence>
<dbReference type="FunFam" id="3.10.110.10:FF:000078">
    <property type="entry name" value="ubiquitin-conjugating enzyme E2 H isoform X2"/>
    <property type="match status" value="1"/>
</dbReference>
<evidence type="ECO:0000256" key="15">
    <source>
        <dbReference type="ARBA" id="ARBA00082119"/>
    </source>
</evidence>
<dbReference type="Pfam" id="PF00179">
    <property type="entry name" value="UQ_con"/>
    <property type="match status" value="1"/>
</dbReference>
<sequence>LNPLDFSRKGVAYSSATLYLITSTYVIVMVGSRVFKNVMTTNDYSPYEGGIWKVRVHLPEHYPFKSPSIGFMNKVYHPNIDEVSGTVCLDVINQAWTALYDLSNIFESFLPQLLTYPNPIDPLNGDAAAMYLHKPEEYKKKVADYVRKYATEEALRDQENGGTGNGMSSDSESSMSDFSEDEAQDMEL</sequence>
<evidence type="ECO:0000256" key="12">
    <source>
        <dbReference type="ARBA" id="ARBA00076312"/>
    </source>
</evidence>
<keyword evidence="22" id="KW-1185">Reference proteome</keyword>
<dbReference type="Proteomes" id="UP000670152">
    <property type="component" value="Unassembled WGS sequence"/>
</dbReference>
<evidence type="ECO:0000256" key="8">
    <source>
        <dbReference type="ARBA" id="ARBA00039076"/>
    </source>
</evidence>
<dbReference type="Gene3D" id="3.10.110.10">
    <property type="entry name" value="Ubiquitin Conjugating Enzyme"/>
    <property type="match status" value="1"/>
</dbReference>
<evidence type="ECO:0000256" key="1">
    <source>
        <dbReference type="ARBA" id="ARBA00022679"/>
    </source>
</evidence>
<evidence type="ECO:0000256" key="4">
    <source>
        <dbReference type="ARBA" id="ARBA00022840"/>
    </source>
</evidence>
<evidence type="ECO:0000256" key="10">
    <source>
        <dbReference type="ARBA" id="ARBA00063081"/>
    </source>
</evidence>
<dbReference type="EC" id="2.3.2.24" evidence="8"/>
<dbReference type="AlphaFoldDB" id="A0A836GDZ4"/>
<feature type="region of interest" description="Disordered" evidence="18">
    <location>
        <begin position="153"/>
        <end position="188"/>
    </location>
</feature>
<feature type="compositionally biased region" description="Acidic residues" evidence="18">
    <location>
        <begin position="178"/>
        <end position="188"/>
    </location>
</feature>
<keyword evidence="19" id="KW-1133">Transmembrane helix</keyword>
<keyword evidence="5" id="KW-0832">Ubl conjugation</keyword>
<dbReference type="InterPro" id="IPR023313">
    <property type="entry name" value="UBQ-conjugating_AS"/>
</dbReference>
<comment type="similarity">
    <text evidence="17">Belongs to the ubiquitin-conjugating enzyme family.</text>
</comment>
<dbReference type="CDD" id="cd23797">
    <property type="entry name" value="UBCc_UBE2H"/>
    <property type="match status" value="1"/>
</dbReference>
<evidence type="ECO:0000256" key="14">
    <source>
        <dbReference type="ARBA" id="ARBA00078369"/>
    </source>
</evidence>
<protein>
    <recommendedName>
        <fullName evidence="11">Ubiquitin-conjugating enzyme E2 H</fullName>
        <ecNumber evidence="8">2.3.2.24</ecNumber>
    </recommendedName>
    <alternativeName>
        <fullName evidence="14">(E3-independent) E2 ubiquitin-conjugating enzyme H</fullName>
    </alternativeName>
    <alternativeName>
        <fullName evidence="12">E2 ubiquitin-conjugating enzyme H</fullName>
    </alternativeName>
    <alternativeName>
        <fullName evidence="15">Ubiquitin carrier protein H</fullName>
    </alternativeName>
    <alternativeName>
        <fullName evidence="13">Ubiquitin-protein ligase H</fullName>
    </alternativeName>
</protein>
<keyword evidence="6" id="KW-0007">Acetylation</keyword>
<evidence type="ECO:0000313" key="22">
    <source>
        <dbReference type="Proteomes" id="UP000670152"/>
    </source>
</evidence>
<evidence type="ECO:0000259" key="20">
    <source>
        <dbReference type="PROSITE" id="PS50127"/>
    </source>
</evidence>
<feature type="compositionally biased region" description="Low complexity" evidence="18">
    <location>
        <begin position="167"/>
        <end position="177"/>
    </location>
</feature>
<name>A0A836GDZ4_9HYME</name>
<gene>
    <name evidence="21" type="primary">Ube2h</name>
    <name evidence="21" type="ORF">G6Z77_0005560</name>
</gene>
<evidence type="ECO:0000256" key="2">
    <source>
        <dbReference type="ARBA" id="ARBA00022741"/>
    </source>
</evidence>
<dbReference type="EMBL" id="JAANIB010002965">
    <property type="protein sequence ID" value="KAG5338962.1"/>
    <property type="molecule type" value="Genomic_DNA"/>
</dbReference>
<dbReference type="PROSITE" id="PS00183">
    <property type="entry name" value="UBC_1"/>
    <property type="match status" value="1"/>
</dbReference>
<evidence type="ECO:0000256" key="7">
    <source>
        <dbReference type="ARBA" id="ARBA00035845"/>
    </source>
</evidence>
<evidence type="ECO:0000256" key="17">
    <source>
        <dbReference type="RuleBase" id="RU362109"/>
    </source>
</evidence>
<organism evidence="21 22">
    <name type="scientific">Acromyrmex heyeri</name>
    <dbReference type="NCBI Taxonomy" id="230685"/>
    <lineage>
        <taxon>Eukaryota</taxon>
        <taxon>Metazoa</taxon>
        <taxon>Ecdysozoa</taxon>
        <taxon>Arthropoda</taxon>
        <taxon>Hexapoda</taxon>
        <taxon>Insecta</taxon>
        <taxon>Pterygota</taxon>
        <taxon>Neoptera</taxon>
        <taxon>Endopterygota</taxon>
        <taxon>Hymenoptera</taxon>
        <taxon>Apocrita</taxon>
        <taxon>Aculeata</taxon>
        <taxon>Formicoidea</taxon>
        <taxon>Formicidae</taxon>
        <taxon>Myrmicinae</taxon>
        <taxon>Acromyrmex</taxon>
    </lineage>
</organism>
<feature type="non-terminal residue" evidence="21">
    <location>
        <position position="1"/>
    </location>
</feature>
<evidence type="ECO:0000256" key="19">
    <source>
        <dbReference type="SAM" id="Phobius"/>
    </source>
</evidence>
<evidence type="ECO:0000313" key="21">
    <source>
        <dbReference type="EMBL" id="KAG5338962.1"/>
    </source>
</evidence>
<evidence type="ECO:0000256" key="16">
    <source>
        <dbReference type="PROSITE-ProRule" id="PRU10133"/>
    </source>
</evidence>
<evidence type="ECO:0000256" key="11">
    <source>
        <dbReference type="ARBA" id="ARBA00072436"/>
    </source>
</evidence>
<comment type="caution">
    <text evidence="21">The sequence shown here is derived from an EMBL/GenBank/DDBJ whole genome shotgun (WGS) entry which is preliminary data.</text>
</comment>
<dbReference type="PROSITE" id="PS50127">
    <property type="entry name" value="UBC_2"/>
    <property type="match status" value="1"/>
</dbReference>
<keyword evidence="1" id="KW-0808">Transferase</keyword>
<accession>A0A836GDZ4</accession>
<proteinExistence type="inferred from homology"/>
<evidence type="ECO:0000256" key="18">
    <source>
        <dbReference type="SAM" id="MobiDB-lite"/>
    </source>
</evidence>
<evidence type="ECO:0000256" key="5">
    <source>
        <dbReference type="ARBA" id="ARBA00022843"/>
    </source>
</evidence>
<keyword evidence="4 17" id="KW-0067">ATP-binding</keyword>
<evidence type="ECO:0000256" key="13">
    <source>
        <dbReference type="ARBA" id="ARBA00077502"/>
    </source>
</evidence>
<keyword evidence="19" id="KW-0472">Membrane</keyword>
<dbReference type="InterPro" id="IPR000608">
    <property type="entry name" value="UBC"/>
</dbReference>
<keyword evidence="2 17" id="KW-0547">Nucleotide-binding</keyword>
<dbReference type="InterPro" id="IPR016135">
    <property type="entry name" value="UBQ-conjugating_enzyme/RWD"/>
</dbReference>
<feature type="domain" description="UBC core" evidence="20">
    <location>
        <begin position="1"/>
        <end position="151"/>
    </location>
</feature>
<feature type="transmembrane region" description="Helical" evidence="19">
    <location>
        <begin position="12"/>
        <end position="31"/>
    </location>
</feature>
<dbReference type="GO" id="GO:0005524">
    <property type="term" value="F:ATP binding"/>
    <property type="evidence" value="ECO:0007669"/>
    <property type="project" value="UniProtKB-UniRule"/>
</dbReference>
<comment type="catalytic activity">
    <reaction evidence="7">
        <text>S-ubiquitinyl-[E1 ubiquitin-activating enzyme]-L-cysteine + [acceptor protein]-L-lysine = [E1 ubiquitin-activating enzyme]-L-cysteine + N(6)-monoubiquitinyl-[acceptor protein]-L-lysine.</text>
        <dbReference type="EC" id="2.3.2.24"/>
    </reaction>
</comment>
<comment type="function">
    <text evidence="9">Accepts ubiquitin from the E1 complex and catalyzes its covalent attachment to other proteins. E2 ubiquitin conjugating enzyme that transfers ubiquitin to MAEA, a core component of the CTLH E3 ubiquitin-protein ligase complex. In vitro catalyzes 'Lys-11'- and 'Lys-48'-linked polyubiquitination. Capable, in vitro, to ubiquitinate histone H2A.</text>
</comment>
<dbReference type="GO" id="GO:0061631">
    <property type="term" value="F:ubiquitin conjugating enzyme activity"/>
    <property type="evidence" value="ECO:0007669"/>
    <property type="project" value="UniProtKB-EC"/>
</dbReference>
<evidence type="ECO:0000256" key="9">
    <source>
        <dbReference type="ARBA" id="ARBA00060202"/>
    </source>
</evidence>
<feature type="active site" description="Glycyl thioester intermediate" evidence="16">
    <location>
        <position position="88"/>
    </location>
</feature>
<dbReference type="SUPFAM" id="SSF54495">
    <property type="entry name" value="UBC-like"/>
    <property type="match status" value="1"/>
</dbReference>